<evidence type="ECO:0000313" key="2">
    <source>
        <dbReference type="Proteomes" id="UP000266677"/>
    </source>
</evidence>
<name>A0A3A4K080_9NOCA</name>
<evidence type="ECO:0000313" key="1">
    <source>
        <dbReference type="EMBL" id="RJO70623.1"/>
    </source>
</evidence>
<dbReference type="AlphaFoldDB" id="A0A3A4K080"/>
<organism evidence="1 2">
    <name type="scientific">Nocardia panacis</name>
    <dbReference type="NCBI Taxonomy" id="2340916"/>
    <lineage>
        <taxon>Bacteria</taxon>
        <taxon>Bacillati</taxon>
        <taxon>Actinomycetota</taxon>
        <taxon>Actinomycetes</taxon>
        <taxon>Mycobacteriales</taxon>
        <taxon>Nocardiaceae</taxon>
        <taxon>Nocardia</taxon>
    </lineage>
</organism>
<proteinExistence type="predicted"/>
<protein>
    <submittedName>
        <fullName evidence="1">Uncharacterized protein</fullName>
    </submittedName>
</protein>
<reference evidence="1 2" key="1">
    <citation type="submission" date="2018-09" db="EMBL/GenBank/DDBJ databases">
        <title>YIM PH21274 draft genome.</title>
        <authorList>
            <person name="Miao C."/>
        </authorList>
    </citation>
    <scope>NUCLEOTIDE SEQUENCE [LARGE SCALE GENOMIC DNA]</scope>
    <source>
        <strain evidence="1 2">YIM PH 21724</strain>
    </source>
</reference>
<keyword evidence="2" id="KW-1185">Reference proteome</keyword>
<sequence length="124" mass="14714">MFLPQLDDWAAIDSRDRALSIEPGTPILIDPGGRVDAWPAYFLRRSKVGFLAEESKRAYVKDYRLFFTFLREREKCWQHADYEDVDDCESWRRRSPDNPRRIGGNKWAWCAYRPRVAGPVPHRR</sequence>
<gene>
    <name evidence="1" type="ORF">D5S18_25720</name>
</gene>
<comment type="caution">
    <text evidence="1">The sequence shown here is derived from an EMBL/GenBank/DDBJ whole genome shotgun (WGS) entry which is preliminary data.</text>
</comment>
<accession>A0A3A4K080</accession>
<dbReference type="Proteomes" id="UP000266677">
    <property type="component" value="Unassembled WGS sequence"/>
</dbReference>
<dbReference type="OrthoDB" id="4020134at2"/>
<dbReference type="RefSeq" id="WP_120043680.1">
    <property type="nucleotide sequence ID" value="NZ_QZFU01000036.1"/>
</dbReference>
<dbReference type="EMBL" id="QZFU01000036">
    <property type="protein sequence ID" value="RJO70623.1"/>
    <property type="molecule type" value="Genomic_DNA"/>
</dbReference>